<keyword evidence="4" id="KW-0349">Heme</keyword>
<evidence type="ECO:0000313" key="15">
    <source>
        <dbReference type="EMBL" id="CAD7407213.1"/>
    </source>
</evidence>
<protein>
    <recommendedName>
        <fullName evidence="11">ascorbate ferrireductase (transmembrane)</fullName>
        <ecNumber evidence="11">7.2.1.3</ecNumber>
    </recommendedName>
</protein>
<dbReference type="Gene3D" id="1.20.120.1770">
    <property type="match status" value="1"/>
</dbReference>
<evidence type="ECO:0000256" key="4">
    <source>
        <dbReference type="ARBA" id="ARBA00022617"/>
    </source>
</evidence>
<organism evidence="15">
    <name type="scientific">Timema cristinae</name>
    <name type="common">Walking stick</name>
    <dbReference type="NCBI Taxonomy" id="61476"/>
    <lineage>
        <taxon>Eukaryota</taxon>
        <taxon>Metazoa</taxon>
        <taxon>Ecdysozoa</taxon>
        <taxon>Arthropoda</taxon>
        <taxon>Hexapoda</taxon>
        <taxon>Insecta</taxon>
        <taxon>Pterygota</taxon>
        <taxon>Neoptera</taxon>
        <taxon>Polyneoptera</taxon>
        <taxon>Phasmatodea</taxon>
        <taxon>Timematodea</taxon>
        <taxon>Timematoidea</taxon>
        <taxon>Timematidae</taxon>
        <taxon>Timema</taxon>
    </lineage>
</organism>
<feature type="transmembrane region" description="Helical" evidence="13">
    <location>
        <begin position="138"/>
        <end position="157"/>
    </location>
</feature>
<feature type="compositionally biased region" description="Basic and acidic residues" evidence="12">
    <location>
        <begin position="31"/>
        <end position="52"/>
    </location>
</feature>
<dbReference type="GO" id="GO:0140575">
    <property type="term" value="F:transmembrane monodehydroascorbate reductase activity"/>
    <property type="evidence" value="ECO:0007669"/>
    <property type="project" value="InterPro"/>
</dbReference>
<dbReference type="EMBL" id="OC320106">
    <property type="protein sequence ID" value="CAD7407213.1"/>
    <property type="molecule type" value="Genomic_DNA"/>
</dbReference>
<keyword evidence="10 13" id="KW-0472">Membrane</keyword>
<dbReference type="CDD" id="cd08761">
    <property type="entry name" value="Cyt_b561_CYB561D2_like"/>
    <property type="match status" value="1"/>
</dbReference>
<feature type="domain" description="Cytochrome b561" evidence="14">
    <location>
        <begin position="68"/>
        <end position="270"/>
    </location>
</feature>
<feature type="transmembrane region" description="Helical" evidence="13">
    <location>
        <begin position="241"/>
        <end position="263"/>
    </location>
</feature>
<feature type="transmembrane region" description="Helical" evidence="13">
    <location>
        <begin position="213"/>
        <end position="235"/>
    </location>
</feature>
<evidence type="ECO:0000256" key="13">
    <source>
        <dbReference type="SAM" id="Phobius"/>
    </source>
</evidence>
<evidence type="ECO:0000256" key="10">
    <source>
        <dbReference type="ARBA" id="ARBA00023136"/>
    </source>
</evidence>
<evidence type="ECO:0000259" key="14">
    <source>
        <dbReference type="PROSITE" id="PS50939"/>
    </source>
</evidence>
<name>A0A7R9D332_TIMCR</name>
<dbReference type="GO" id="GO:0046872">
    <property type="term" value="F:metal ion binding"/>
    <property type="evidence" value="ECO:0007669"/>
    <property type="project" value="UniProtKB-KW"/>
</dbReference>
<evidence type="ECO:0000256" key="1">
    <source>
        <dbReference type="ARBA" id="ARBA00001970"/>
    </source>
</evidence>
<feature type="region of interest" description="Disordered" evidence="12">
    <location>
        <begin position="1"/>
        <end position="62"/>
    </location>
</feature>
<evidence type="ECO:0000256" key="2">
    <source>
        <dbReference type="ARBA" id="ARBA00004141"/>
    </source>
</evidence>
<dbReference type="InterPro" id="IPR006593">
    <property type="entry name" value="Cyt_b561/ferric_Rdtase_TM"/>
</dbReference>
<dbReference type="InterPro" id="IPR045150">
    <property type="entry name" value="CYB561D1/2"/>
</dbReference>
<reference evidence="15" key="1">
    <citation type="submission" date="2020-11" db="EMBL/GenBank/DDBJ databases">
        <authorList>
            <person name="Tran Van P."/>
        </authorList>
    </citation>
    <scope>NUCLEOTIDE SEQUENCE</scope>
</reference>
<keyword evidence="8 13" id="KW-1133">Transmembrane helix</keyword>
<keyword evidence="5 13" id="KW-0812">Transmembrane</keyword>
<comment type="subcellular location">
    <subcellularLocation>
        <location evidence="2">Membrane</location>
        <topology evidence="2">Multi-pass membrane protein</topology>
    </subcellularLocation>
</comment>
<dbReference type="GO" id="GO:0016020">
    <property type="term" value="C:membrane"/>
    <property type="evidence" value="ECO:0007669"/>
    <property type="project" value="UniProtKB-SubCell"/>
</dbReference>
<dbReference type="PANTHER" id="PTHR15422">
    <property type="entry name" value="OS05G0565100 PROTEIN"/>
    <property type="match status" value="1"/>
</dbReference>
<dbReference type="SMART" id="SM00665">
    <property type="entry name" value="B561"/>
    <property type="match status" value="1"/>
</dbReference>
<keyword evidence="9" id="KW-0408">Iron</keyword>
<dbReference type="PANTHER" id="PTHR15422:SF45">
    <property type="entry name" value="CYTOCHROME B561 DOMAIN-CONTAINING PROTEIN"/>
    <property type="match status" value="1"/>
</dbReference>
<evidence type="ECO:0000256" key="8">
    <source>
        <dbReference type="ARBA" id="ARBA00022989"/>
    </source>
</evidence>
<feature type="transmembrane region" description="Helical" evidence="13">
    <location>
        <begin position="169"/>
        <end position="193"/>
    </location>
</feature>
<gene>
    <name evidence="15" type="ORF">TCEB3V08_LOCUS8923</name>
</gene>
<evidence type="ECO:0000256" key="6">
    <source>
        <dbReference type="ARBA" id="ARBA00022723"/>
    </source>
</evidence>
<feature type="compositionally biased region" description="Basic and acidic residues" evidence="12">
    <location>
        <begin position="1"/>
        <end position="10"/>
    </location>
</feature>
<sequence>MKRAKIRDQRNSVTLQNQSGRNSEIINIKNTMDRARLPDFEERSRNNTDTKYESVPVSDDGQERSHIITHRIGVIKSSTLMNEMDVKTAGNNQCPKPYSCLQNLKQALTLMAQAIMAMSHDNIFADKLSRQGRVRAHWVLQAFAAIFIFAGFLVIVINKNLNDKPHFVTIHSIVGLIAVILVGLASSGGVATLFSLRLKMLVRPAVMKLVHNILGIVTFSLGVICTILGLFSKWFSDNGGYAAQVICTVVVALAGVLTLESAVKSAYASYKTKELFTQKEFSHNRILLHKFFPHHKNSRVAGPKQPLVPAAILTHAQYTQSKKKLPSTITPEPALRGQQCSLYLGKSHLPTHPFRCAHAHNSQTPRSWHCEVHNSQTSLAL</sequence>
<dbReference type="PROSITE" id="PS50939">
    <property type="entry name" value="CYTOCHROME_B561"/>
    <property type="match status" value="1"/>
</dbReference>
<keyword evidence="7" id="KW-0249">Electron transport</keyword>
<dbReference type="Pfam" id="PF03188">
    <property type="entry name" value="Cytochrom_B561"/>
    <property type="match status" value="1"/>
</dbReference>
<feature type="compositionally biased region" description="Polar residues" evidence="12">
    <location>
        <begin position="11"/>
        <end position="30"/>
    </location>
</feature>
<dbReference type="EC" id="7.2.1.3" evidence="11"/>
<accession>A0A7R9D332</accession>
<evidence type="ECO:0000256" key="3">
    <source>
        <dbReference type="ARBA" id="ARBA00022448"/>
    </source>
</evidence>
<evidence type="ECO:0000256" key="12">
    <source>
        <dbReference type="SAM" id="MobiDB-lite"/>
    </source>
</evidence>
<evidence type="ECO:0000256" key="5">
    <source>
        <dbReference type="ARBA" id="ARBA00022692"/>
    </source>
</evidence>
<dbReference type="AlphaFoldDB" id="A0A7R9D332"/>
<evidence type="ECO:0000256" key="11">
    <source>
        <dbReference type="ARBA" id="ARBA00024225"/>
    </source>
</evidence>
<keyword evidence="6" id="KW-0479">Metal-binding</keyword>
<evidence type="ECO:0000256" key="9">
    <source>
        <dbReference type="ARBA" id="ARBA00023004"/>
    </source>
</evidence>
<dbReference type="GO" id="GO:0140571">
    <property type="term" value="F:transmembrane ascorbate ferrireductase activity"/>
    <property type="evidence" value="ECO:0007669"/>
    <property type="project" value="UniProtKB-EC"/>
</dbReference>
<keyword evidence="3" id="KW-0813">Transport</keyword>
<comment type="cofactor">
    <cofactor evidence="1">
        <name>heme b</name>
        <dbReference type="ChEBI" id="CHEBI:60344"/>
    </cofactor>
</comment>
<evidence type="ECO:0000256" key="7">
    <source>
        <dbReference type="ARBA" id="ARBA00022982"/>
    </source>
</evidence>
<proteinExistence type="predicted"/>